<evidence type="ECO:0000256" key="2">
    <source>
        <dbReference type="SAM" id="MobiDB-lite"/>
    </source>
</evidence>
<dbReference type="AlphaFoldDB" id="A0A023BCQ0"/>
<evidence type="ECO:0000313" key="4">
    <source>
        <dbReference type="Proteomes" id="UP000019763"/>
    </source>
</evidence>
<dbReference type="GO" id="GO:0003723">
    <property type="term" value="F:RNA binding"/>
    <property type="evidence" value="ECO:0007669"/>
    <property type="project" value="InterPro"/>
</dbReference>
<reference evidence="3" key="1">
    <citation type="submission" date="2013-12" db="EMBL/GenBank/DDBJ databases">
        <authorList>
            <person name="Omoto C.K."/>
            <person name="Sibley D."/>
            <person name="Venepally P."/>
            <person name="Hadjithomas M."/>
            <person name="Karamycheva S."/>
            <person name="Brunk B."/>
            <person name="Roos D."/>
            <person name="Caler E."/>
            <person name="Lorenzi H."/>
        </authorList>
    </citation>
    <scope>NUCLEOTIDE SEQUENCE</scope>
</reference>
<dbReference type="InterPro" id="IPR016024">
    <property type="entry name" value="ARM-type_fold"/>
</dbReference>
<dbReference type="RefSeq" id="XP_011128812.1">
    <property type="nucleotide sequence ID" value="XM_011130510.1"/>
</dbReference>
<accession>A0A023BCQ0</accession>
<sequence length="648" mass="74541">MKRGLPSPAEVKRPKFQGKRDNVDGFLTYVKSVKTMLEENAADGFDAIMIQALARQMVRQLDLETFLNLSCEQVCSRNIEFLLKCSCDELVKVFHDIRDEGKNNGAGDVAGDGGEEDELALKKTSLLKVWKVFISYLLNNQCVELSKNQYGSHTVECLLVCLKKILASCNDEETLNHFDKVMLTLLKESFTFQDRLFWIILFDVRATFGLRKLADTVGAFKSCNESVKYYIRFCDNVFDTDIERILDDAYMDSKAGPTIQQMLLAYINLLSSSNKQVARVKARLLKKSSHGKIDGEWLRNLILKSSVGNRMIEWLVSNKMLLDEDVKEIYNDFVISNLNEMVQSNGKYVLKALLLSYPPNNKQLIKNIIVTVNMDNSMLSQVSVVRSCIQISSEHKTISQTLIQRMQQSINHITNRRIDWAERSKLITDALEGQTKKKDEMDSKTKRGSKTKRDSKTKEGSDRCMPTLSDEDNFWYLLCTLKDDHLKNDHLKNDHLKDDHLKNDHFKSFNGLTIACEMVKYYKPKVVGPSLMYELELILSNDQNIQYLATSKKGAELLQLILQHYPDKLKSLVRDHVMNSLDTYCFNAYSSYLVKDVYQQLGSKKLQHKFITNIKPHENQIRLRNFALHQTLNLDKILHHSSTERFGS</sequence>
<dbReference type="GeneID" id="22910676"/>
<evidence type="ECO:0000313" key="3">
    <source>
        <dbReference type="EMBL" id="EZG85835.1"/>
    </source>
</evidence>
<protein>
    <submittedName>
        <fullName evidence="3">Pumilio-family RNA-binding repeat protein</fullName>
    </submittedName>
</protein>
<dbReference type="VEuPathDB" id="CryptoDB:GNI_011430"/>
<dbReference type="EMBL" id="AFNH02000085">
    <property type="protein sequence ID" value="EZG85835.1"/>
    <property type="molecule type" value="Genomic_DNA"/>
</dbReference>
<comment type="caution">
    <text evidence="3">The sequence shown here is derived from an EMBL/GenBank/DDBJ whole genome shotgun (WGS) entry which is preliminary data.</text>
</comment>
<name>A0A023BCQ0_GRENI</name>
<dbReference type="Proteomes" id="UP000019763">
    <property type="component" value="Unassembled WGS sequence"/>
</dbReference>
<keyword evidence="1" id="KW-0677">Repeat</keyword>
<dbReference type="SMART" id="SM00025">
    <property type="entry name" value="Pumilio"/>
    <property type="match status" value="3"/>
</dbReference>
<evidence type="ECO:0000256" key="1">
    <source>
        <dbReference type="ARBA" id="ARBA00022737"/>
    </source>
</evidence>
<proteinExistence type="predicted"/>
<feature type="compositionally biased region" description="Basic and acidic residues" evidence="2">
    <location>
        <begin position="434"/>
        <end position="462"/>
    </location>
</feature>
<organism evidence="3 4">
    <name type="scientific">Gregarina niphandrodes</name>
    <name type="common">Septate eugregarine</name>
    <dbReference type="NCBI Taxonomy" id="110365"/>
    <lineage>
        <taxon>Eukaryota</taxon>
        <taxon>Sar</taxon>
        <taxon>Alveolata</taxon>
        <taxon>Apicomplexa</taxon>
        <taxon>Conoidasida</taxon>
        <taxon>Gregarinasina</taxon>
        <taxon>Eugregarinorida</taxon>
        <taxon>Gregarinidae</taxon>
        <taxon>Gregarina</taxon>
    </lineage>
</organism>
<gene>
    <name evidence="3" type="ORF">GNI_011430</name>
</gene>
<feature type="region of interest" description="Disordered" evidence="2">
    <location>
        <begin position="432"/>
        <end position="464"/>
    </location>
</feature>
<keyword evidence="4" id="KW-1185">Reference proteome</keyword>
<dbReference type="InterPro" id="IPR001313">
    <property type="entry name" value="Pumilio_RNA-bd_rpt"/>
</dbReference>
<dbReference type="SUPFAM" id="SSF48371">
    <property type="entry name" value="ARM repeat"/>
    <property type="match status" value="1"/>
</dbReference>